<dbReference type="RefSeq" id="WP_146451327.1">
    <property type="nucleotide sequence ID" value="NZ_SJPS01000004.1"/>
</dbReference>
<dbReference type="AlphaFoldDB" id="A0A5C6CQG2"/>
<dbReference type="InterPro" id="IPR036465">
    <property type="entry name" value="vWFA_dom_sf"/>
</dbReference>
<proteinExistence type="predicted"/>
<sequence length="440" mass="49655">MRFRPGPNLVLAILALALLSPFTFAVPQTCWLILLGLLPLLAITFREYRHLHGMLAKIEISRRQPAVVGRDVTFLVELDIVNRGAQEAIGTVRDVLPNVAIPDFQSEPIRLDAKGSTTTTKQLRIPIRGLYELGPVWLRLQGPWQLLEGQRVYDCRASIKVLPETYVSREGLSEDQQAQLLMLDKVTRVRSSGAGTEFESLSEYRHGDDPRRIDWRTTARIGRPIIRRYQVERHRDVMILVDCGRLMGALTETGSKLDCAIDSTLLLAEVALRYGDRCGIGLFDDRVRGYRAPLSGVSSVRTIAESIYSLQSQWRESDFGTIFAELQLKQTRRSLIVLLSDIVDVETTSRFRTSLARLAKKHVFLFAALRTPLLEQVVHAPVKTLLDGSRKAVAFELLQQRQKALHSLRHGGVHVLDVEPSELTVPLINEFIELRCQNLL</sequence>
<evidence type="ECO:0000313" key="3">
    <source>
        <dbReference type="Proteomes" id="UP000318437"/>
    </source>
</evidence>
<name>A0A5C6CQG2_9BACT</name>
<dbReference type="EMBL" id="SJPS01000004">
    <property type="protein sequence ID" value="TWU25744.1"/>
    <property type="molecule type" value="Genomic_DNA"/>
</dbReference>
<dbReference type="InterPro" id="IPR002881">
    <property type="entry name" value="DUF58"/>
</dbReference>
<protein>
    <recommendedName>
        <fullName evidence="1">DUF58 domain-containing protein</fullName>
    </recommendedName>
</protein>
<reference evidence="2 3" key="1">
    <citation type="submission" date="2019-02" db="EMBL/GenBank/DDBJ databases">
        <title>Deep-cultivation of Planctomycetes and their phenomic and genomic characterization uncovers novel biology.</title>
        <authorList>
            <person name="Wiegand S."/>
            <person name="Jogler M."/>
            <person name="Boedeker C."/>
            <person name="Pinto D."/>
            <person name="Vollmers J."/>
            <person name="Rivas-Marin E."/>
            <person name="Kohn T."/>
            <person name="Peeters S.H."/>
            <person name="Heuer A."/>
            <person name="Rast P."/>
            <person name="Oberbeckmann S."/>
            <person name="Bunk B."/>
            <person name="Jeske O."/>
            <person name="Meyerdierks A."/>
            <person name="Storesund J.E."/>
            <person name="Kallscheuer N."/>
            <person name="Luecker S."/>
            <person name="Lage O.M."/>
            <person name="Pohl T."/>
            <person name="Merkel B.J."/>
            <person name="Hornburger P."/>
            <person name="Mueller R.-W."/>
            <person name="Bruemmer F."/>
            <person name="Labrenz M."/>
            <person name="Spormann A.M."/>
            <person name="Op Den Camp H."/>
            <person name="Overmann J."/>
            <person name="Amann R."/>
            <person name="Jetten M.S.M."/>
            <person name="Mascher T."/>
            <person name="Medema M.H."/>
            <person name="Devos D.P."/>
            <person name="Kaster A.-K."/>
            <person name="Ovreas L."/>
            <person name="Rohde M."/>
            <person name="Galperin M.Y."/>
            <person name="Jogler C."/>
        </authorList>
    </citation>
    <scope>NUCLEOTIDE SEQUENCE [LARGE SCALE GENOMIC DNA]</scope>
    <source>
        <strain evidence="2 3">Pla144</strain>
    </source>
</reference>
<accession>A0A5C6CQG2</accession>
<dbReference type="Proteomes" id="UP000318437">
    <property type="component" value="Unassembled WGS sequence"/>
</dbReference>
<dbReference type="SUPFAM" id="SSF53300">
    <property type="entry name" value="vWA-like"/>
    <property type="match status" value="1"/>
</dbReference>
<gene>
    <name evidence="2" type="ORF">Pla144_29560</name>
</gene>
<evidence type="ECO:0000313" key="2">
    <source>
        <dbReference type="EMBL" id="TWU25744.1"/>
    </source>
</evidence>
<evidence type="ECO:0000259" key="1">
    <source>
        <dbReference type="Pfam" id="PF01882"/>
    </source>
</evidence>
<dbReference type="Pfam" id="PF01882">
    <property type="entry name" value="DUF58"/>
    <property type="match status" value="1"/>
</dbReference>
<feature type="domain" description="DUF58" evidence="1">
    <location>
        <begin position="203"/>
        <end position="365"/>
    </location>
</feature>
<dbReference type="PANTHER" id="PTHR33608">
    <property type="entry name" value="BLL2464 PROTEIN"/>
    <property type="match status" value="1"/>
</dbReference>
<keyword evidence="3" id="KW-1185">Reference proteome</keyword>
<comment type="caution">
    <text evidence="2">The sequence shown here is derived from an EMBL/GenBank/DDBJ whole genome shotgun (WGS) entry which is preliminary data.</text>
</comment>
<dbReference type="OrthoDB" id="9778037at2"/>
<dbReference type="PANTHER" id="PTHR33608:SF3">
    <property type="entry name" value="SLR2013 PROTEIN"/>
    <property type="match status" value="1"/>
</dbReference>
<organism evidence="2 3">
    <name type="scientific">Bythopirellula polymerisocia</name>
    <dbReference type="NCBI Taxonomy" id="2528003"/>
    <lineage>
        <taxon>Bacteria</taxon>
        <taxon>Pseudomonadati</taxon>
        <taxon>Planctomycetota</taxon>
        <taxon>Planctomycetia</taxon>
        <taxon>Pirellulales</taxon>
        <taxon>Lacipirellulaceae</taxon>
        <taxon>Bythopirellula</taxon>
    </lineage>
</organism>